<dbReference type="Pfam" id="PF03739">
    <property type="entry name" value="LptF_LptG"/>
    <property type="match status" value="1"/>
</dbReference>
<feature type="transmembrane region" description="Helical" evidence="6">
    <location>
        <begin position="296"/>
        <end position="314"/>
    </location>
</feature>
<feature type="transmembrane region" description="Helical" evidence="6">
    <location>
        <begin position="326"/>
        <end position="345"/>
    </location>
</feature>
<accession>A0A3B7MCY8</accession>
<evidence type="ECO:0000256" key="1">
    <source>
        <dbReference type="ARBA" id="ARBA00004651"/>
    </source>
</evidence>
<dbReference type="EMBL" id="CP032152">
    <property type="protein sequence ID" value="AXY68513.1"/>
    <property type="molecule type" value="Genomic_DNA"/>
</dbReference>
<sequence length="378" mass="42032">MIRALRRIWLPTLSKLDQYLLSLLLPGFVFGVTIFTTLALTVGTIFDLVRQIADAQLPLTILLQLIGYQLPTVLVLVFPMAVLLAVVGAMSRLSEEGEWIALRSVGICLRRVLVPVMVFALFVSGLTLALNEIAVPIAKYESQKLMRELLQQERTLGSGTDIFYPEYDRDGNVRRLYYGHRFDGSRIQGITVLDFSQPQVTQVISAESAEWNVRESRWLLLQGVAYLISHTGVSRNLLQFDQQEIRLPRPAQSQQLRPTDVDDLSITQARRALQRLDPDQDPELVRALEVHLAQAYAQPFLAVVFALLGVGFGLSPSQRRGRQGFGISVAVVFGQYVLTFFLSALGKIGTLSPLAAAWLPHGIGLAVAIALLWRADRS</sequence>
<keyword evidence="4 6" id="KW-1133">Transmembrane helix</keyword>
<dbReference type="InterPro" id="IPR005495">
    <property type="entry name" value="LptG/LptF_permease"/>
</dbReference>
<proteinExistence type="predicted"/>
<gene>
    <name evidence="7" type="ORF">D3A95_11905</name>
</gene>
<comment type="subcellular location">
    <subcellularLocation>
        <location evidence="1">Cell membrane</location>
        <topology evidence="1">Multi-pass membrane protein</topology>
    </subcellularLocation>
</comment>
<evidence type="ECO:0000256" key="6">
    <source>
        <dbReference type="SAM" id="Phobius"/>
    </source>
</evidence>
<keyword evidence="3 6" id="KW-0812">Transmembrane</keyword>
<feature type="transmembrane region" description="Helical" evidence="6">
    <location>
        <begin position="20"/>
        <end position="46"/>
    </location>
</feature>
<dbReference type="PANTHER" id="PTHR33529">
    <property type="entry name" value="SLR0882 PROTEIN-RELATED"/>
    <property type="match status" value="1"/>
</dbReference>
<name>A0A3B7MCY8_9CYAN</name>
<dbReference type="RefSeq" id="WP_181495185.1">
    <property type="nucleotide sequence ID" value="NZ_CP032152.1"/>
</dbReference>
<dbReference type="GO" id="GO:0015920">
    <property type="term" value="P:lipopolysaccharide transport"/>
    <property type="evidence" value="ECO:0007669"/>
    <property type="project" value="TreeGrafter"/>
</dbReference>
<dbReference type="PANTHER" id="PTHR33529:SF6">
    <property type="entry name" value="YJGP_YJGQ FAMILY PERMEASE"/>
    <property type="match status" value="1"/>
</dbReference>
<evidence type="ECO:0000256" key="3">
    <source>
        <dbReference type="ARBA" id="ARBA00022692"/>
    </source>
</evidence>
<keyword evidence="5 6" id="KW-0472">Membrane</keyword>
<evidence type="ECO:0000313" key="7">
    <source>
        <dbReference type="EMBL" id="AXY68513.1"/>
    </source>
</evidence>
<organism evidence="7 8">
    <name type="scientific">Thermosynechococcus sichuanensis E542</name>
    <dbReference type="NCBI Taxonomy" id="2016101"/>
    <lineage>
        <taxon>Bacteria</taxon>
        <taxon>Bacillati</taxon>
        <taxon>Cyanobacteriota</taxon>
        <taxon>Cyanophyceae</taxon>
        <taxon>Acaryochloridales</taxon>
        <taxon>Thermosynechococcaceae</taxon>
        <taxon>Thermosynechococcus</taxon>
        <taxon>Thermosynechococcus sichuanensis</taxon>
    </lineage>
</organism>
<evidence type="ECO:0000313" key="8">
    <source>
        <dbReference type="Proteomes" id="UP000261812"/>
    </source>
</evidence>
<reference evidence="8" key="1">
    <citation type="submission" date="2018-09" db="EMBL/GenBank/DDBJ databases">
        <title>Complete genome sequence of thermophilic cyanobacteria strain Thermosynechococcus elongatus PKUAC-SCTE542.</title>
        <authorList>
            <person name="Liang Y."/>
            <person name="Tang J."/>
            <person name="Daroch M."/>
        </authorList>
    </citation>
    <scope>NUCLEOTIDE SEQUENCE [LARGE SCALE GENOMIC DNA]</scope>
    <source>
        <strain evidence="8">E542</strain>
    </source>
</reference>
<dbReference type="GO" id="GO:0043190">
    <property type="term" value="C:ATP-binding cassette (ABC) transporter complex"/>
    <property type="evidence" value="ECO:0007669"/>
    <property type="project" value="TreeGrafter"/>
</dbReference>
<evidence type="ECO:0000256" key="4">
    <source>
        <dbReference type="ARBA" id="ARBA00022989"/>
    </source>
</evidence>
<keyword evidence="2" id="KW-1003">Cell membrane</keyword>
<evidence type="ECO:0000256" key="2">
    <source>
        <dbReference type="ARBA" id="ARBA00022475"/>
    </source>
</evidence>
<protein>
    <submittedName>
        <fullName evidence="7">LptF/LptG family permease</fullName>
    </submittedName>
</protein>
<feature type="transmembrane region" description="Helical" evidence="6">
    <location>
        <begin position="112"/>
        <end position="130"/>
    </location>
</feature>
<dbReference type="Proteomes" id="UP000261812">
    <property type="component" value="Chromosome"/>
</dbReference>
<dbReference type="KEGG" id="tsq:D3A95_11905"/>
<feature type="transmembrane region" description="Helical" evidence="6">
    <location>
        <begin position="66"/>
        <end position="91"/>
    </location>
</feature>
<feature type="transmembrane region" description="Helical" evidence="6">
    <location>
        <begin position="351"/>
        <end position="373"/>
    </location>
</feature>
<evidence type="ECO:0000256" key="5">
    <source>
        <dbReference type="ARBA" id="ARBA00023136"/>
    </source>
</evidence>
<dbReference type="AlphaFoldDB" id="A0A3B7MCY8"/>
<keyword evidence="8" id="KW-1185">Reference proteome</keyword>